<dbReference type="OrthoDB" id="7272712at2"/>
<dbReference type="InterPro" id="IPR052996">
    <property type="entry name" value="Carb_Metab_Mutarotase"/>
</dbReference>
<dbReference type="PANTHER" id="PTHR43239:SF1">
    <property type="entry name" value="UPF0734 PROTEIN DDB_G0273871_DDB_G0273177"/>
    <property type="match status" value="1"/>
</dbReference>
<dbReference type="Pfam" id="PF05336">
    <property type="entry name" value="rhaM"/>
    <property type="match status" value="1"/>
</dbReference>
<reference evidence="1 2" key="1">
    <citation type="submission" date="2017-08" db="EMBL/GenBank/DDBJ databases">
        <title>Lysobacter sylvestris genome.</title>
        <authorList>
            <person name="Zhang D.-C."/>
            <person name="Albuquerque L."/>
            <person name="Franca L."/>
            <person name="Froufe H.J.C."/>
            <person name="Barroso C."/>
            <person name="Egas C."/>
            <person name="Da Costa M."/>
            <person name="Margesin R."/>
        </authorList>
    </citation>
    <scope>NUCLEOTIDE SEQUENCE [LARGE SCALE GENOMIC DNA]</scope>
    <source>
        <strain evidence="1 2">AM20-91</strain>
    </source>
</reference>
<sequence length="115" mass="13560">MRHCLALDLHDDPALIAEYERHHREVWPEVLQHLRTQGVTELELFRIGTRLVMVMETDDTRFDADAMARAERDDPRLRAWEDLMWTFQKATPWTPPGVKWTPMTSIFRLSDAVSD</sequence>
<dbReference type="Proteomes" id="UP000236220">
    <property type="component" value="Unassembled WGS sequence"/>
</dbReference>
<dbReference type="EMBL" id="NPZB01000001">
    <property type="protein sequence ID" value="PNS08721.1"/>
    <property type="molecule type" value="Genomic_DNA"/>
</dbReference>
<dbReference type="SUPFAM" id="SSF54909">
    <property type="entry name" value="Dimeric alpha+beta barrel"/>
    <property type="match status" value="1"/>
</dbReference>
<gene>
    <name evidence="1" type="ORF">Lysil_0350</name>
</gene>
<dbReference type="Gene3D" id="3.30.70.100">
    <property type="match status" value="1"/>
</dbReference>
<dbReference type="PANTHER" id="PTHR43239">
    <property type="entry name" value="UPF0734 PROTEIN DDB_G0273871/DDB_G0273177"/>
    <property type="match status" value="1"/>
</dbReference>
<organism evidence="1 2">
    <name type="scientific">Solilutibacter silvestris</name>
    <dbReference type="NCBI Taxonomy" id="1645665"/>
    <lineage>
        <taxon>Bacteria</taxon>
        <taxon>Pseudomonadati</taxon>
        <taxon>Pseudomonadota</taxon>
        <taxon>Gammaproteobacteria</taxon>
        <taxon>Lysobacterales</taxon>
        <taxon>Lysobacteraceae</taxon>
        <taxon>Solilutibacter</taxon>
    </lineage>
</organism>
<dbReference type="InterPro" id="IPR008000">
    <property type="entry name" value="Rham/fucose_mutarotase"/>
</dbReference>
<protein>
    <recommendedName>
        <fullName evidence="3">L-rhamnose mutarotase</fullName>
    </recommendedName>
</protein>
<evidence type="ECO:0008006" key="3">
    <source>
        <dbReference type="Google" id="ProtNLM"/>
    </source>
</evidence>
<keyword evidence="2" id="KW-1185">Reference proteome</keyword>
<proteinExistence type="predicted"/>
<evidence type="ECO:0000313" key="2">
    <source>
        <dbReference type="Proteomes" id="UP000236220"/>
    </source>
</evidence>
<dbReference type="InterPro" id="IPR011008">
    <property type="entry name" value="Dimeric_a/b-barrel"/>
</dbReference>
<evidence type="ECO:0000313" key="1">
    <source>
        <dbReference type="EMBL" id="PNS08721.1"/>
    </source>
</evidence>
<comment type="caution">
    <text evidence="1">The sequence shown here is derived from an EMBL/GenBank/DDBJ whole genome shotgun (WGS) entry which is preliminary data.</text>
</comment>
<accession>A0A2K1Q115</accession>
<dbReference type="RefSeq" id="WP_103073865.1">
    <property type="nucleotide sequence ID" value="NZ_NPZB01000001.1"/>
</dbReference>
<name>A0A2K1Q115_9GAMM</name>
<dbReference type="AlphaFoldDB" id="A0A2K1Q115"/>
<dbReference type="GO" id="GO:0016857">
    <property type="term" value="F:racemase and epimerase activity, acting on carbohydrates and derivatives"/>
    <property type="evidence" value="ECO:0007669"/>
    <property type="project" value="InterPro"/>
</dbReference>